<evidence type="ECO:0000313" key="2">
    <source>
        <dbReference type="Proteomes" id="UP001152747"/>
    </source>
</evidence>
<proteinExistence type="predicted"/>
<comment type="caution">
    <text evidence="1">The sequence shown here is derived from an EMBL/GenBank/DDBJ whole genome shotgun (WGS) entry which is preliminary data.</text>
</comment>
<gene>
    <name evidence="1" type="ORF">CAMP_LOCUS8114</name>
</gene>
<dbReference type="EMBL" id="CANHGI010000003">
    <property type="protein sequence ID" value="CAI5445477.1"/>
    <property type="molecule type" value="Genomic_DNA"/>
</dbReference>
<dbReference type="AlphaFoldDB" id="A0A9P1MZK0"/>
<sequence>MEANKWLQLFKRDFEAMKFCHDNPEFTPVTQRNTIMLNNISKDVGEDTILKNMSELVTVVKVEKYKNANYAIEVDTEANMWKIIDYFNQNTVFLFGPSAIPTTASVYKVPEHHWKTDEAANVKPYSIDQNDYLRKECAVKQIQHQTRFMYEFLIFKAEFSSKIAEKIQKMPTENRTRRKWLSMSFPPFVHQFFSLFSSSSFEIKVAFQ</sequence>
<evidence type="ECO:0000313" key="1">
    <source>
        <dbReference type="EMBL" id="CAI5445477.1"/>
    </source>
</evidence>
<accession>A0A9P1MZK0</accession>
<protein>
    <submittedName>
        <fullName evidence="1">Uncharacterized protein</fullName>
    </submittedName>
</protein>
<organism evidence="1 2">
    <name type="scientific">Caenorhabditis angaria</name>
    <dbReference type="NCBI Taxonomy" id="860376"/>
    <lineage>
        <taxon>Eukaryota</taxon>
        <taxon>Metazoa</taxon>
        <taxon>Ecdysozoa</taxon>
        <taxon>Nematoda</taxon>
        <taxon>Chromadorea</taxon>
        <taxon>Rhabditida</taxon>
        <taxon>Rhabditina</taxon>
        <taxon>Rhabditomorpha</taxon>
        <taxon>Rhabditoidea</taxon>
        <taxon>Rhabditidae</taxon>
        <taxon>Peloderinae</taxon>
        <taxon>Caenorhabditis</taxon>
    </lineage>
</organism>
<keyword evidence="2" id="KW-1185">Reference proteome</keyword>
<reference evidence="1" key="1">
    <citation type="submission" date="2022-11" db="EMBL/GenBank/DDBJ databases">
        <authorList>
            <person name="Kikuchi T."/>
        </authorList>
    </citation>
    <scope>NUCLEOTIDE SEQUENCE</scope>
    <source>
        <strain evidence="1">PS1010</strain>
    </source>
</reference>
<dbReference type="Proteomes" id="UP001152747">
    <property type="component" value="Unassembled WGS sequence"/>
</dbReference>
<name>A0A9P1MZK0_9PELO</name>